<dbReference type="Pfam" id="PF00668">
    <property type="entry name" value="Condensation"/>
    <property type="match status" value="1"/>
</dbReference>
<evidence type="ECO:0000313" key="15">
    <source>
        <dbReference type="Proteomes" id="UP000693942"/>
    </source>
</evidence>
<feature type="compositionally biased region" description="Polar residues" evidence="10">
    <location>
        <begin position="2626"/>
        <end position="2635"/>
    </location>
</feature>
<dbReference type="InterPro" id="IPR000873">
    <property type="entry name" value="AMP-dep_synth/lig_dom"/>
</dbReference>
<feature type="domain" description="PKS/mFAS DH" evidence="13">
    <location>
        <begin position="960"/>
        <end position="1255"/>
    </location>
</feature>
<dbReference type="PROSITE" id="PS52004">
    <property type="entry name" value="KS3_2"/>
    <property type="match status" value="1"/>
</dbReference>
<dbReference type="Proteomes" id="UP000693942">
    <property type="component" value="Unassembled WGS sequence"/>
</dbReference>
<dbReference type="Pfam" id="PF08659">
    <property type="entry name" value="KR"/>
    <property type="match status" value="1"/>
</dbReference>
<dbReference type="PROSITE" id="PS50075">
    <property type="entry name" value="CARRIER"/>
    <property type="match status" value="1"/>
</dbReference>
<keyword evidence="7" id="KW-0511">Multifunctional enzyme</keyword>
<dbReference type="Pfam" id="PF00109">
    <property type="entry name" value="ketoacyl-synt"/>
    <property type="match status" value="1"/>
</dbReference>
<comment type="caution">
    <text evidence="14">The sequence shown here is derived from an EMBL/GenBank/DDBJ whole genome shotgun (WGS) entry which is preliminary data.</text>
</comment>
<dbReference type="InterPro" id="IPR020845">
    <property type="entry name" value="AMP-binding_CS"/>
</dbReference>
<dbReference type="SMART" id="SM00826">
    <property type="entry name" value="PKS_DH"/>
    <property type="match status" value="1"/>
</dbReference>
<dbReference type="PANTHER" id="PTHR43775:SF20">
    <property type="entry name" value="HYBRID PKS-NRPS SYNTHETASE APDA"/>
    <property type="match status" value="1"/>
</dbReference>
<dbReference type="Pfam" id="PF16197">
    <property type="entry name" value="KAsynt_C_assoc"/>
    <property type="match status" value="1"/>
</dbReference>
<dbReference type="InterPro" id="IPR014031">
    <property type="entry name" value="Ketoacyl_synth_C"/>
</dbReference>
<keyword evidence="6" id="KW-0560">Oxidoreductase</keyword>
<dbReference type="CDD" id="cd05930">
    <property type="entry name" value="A_NRPS"/>
    <property type="match status" value="1"/>
</dbReference>
<reference evidence="14" key="1">
    <citation type="submission" date="2021-04" db="EMBL/GenBank/DDBJ databases">
        <title>First draft genome resource for Brassicaceae pathogens Fusarium oxysporum f. sp. raphani and Fusarium oxysporum f. sp. rapae.</title>
        <authorList>
            <person name="Asai S."/>
        </authorList>
    </citation>
    <scope>NUCLEOTIDE SEQUENCE</scope>
    <source>
        <strain evidence="14">Tf1262</strain>
    </source>
</reference>
<dbReference type="PROSITE" id="PS52019">
    <property type="entry name" value="PKS_MFAS_DH"/>
    <property type="match status" value="1"/>
</dbReference>
<dbReference type="InterPro" id="IPR049552">
    <property type="entry name" value="PKS_DH_N"/>
</dbReference>
<evidence type="ECO:0000256" key="10">
    <source>
        <dbReference type="SAM" id="MobiDB-lite"/>
    </source>
</evidence>
<feature type="domain" description="Ketosynthase family 3 (KS3)" evidence="12">
    <location>
        <begin position="6"/>
        <end position="453"/>
    </location>
</feature>
<dbReference type="InterPro" id="IPR013120">
    <property type="entry name" value="FAR_NAD-bd"/>
</dbReference>
<name>A0A8J5NLA5_FUSOX</name>
<evidence type="ECO:0000256" key="9">
    <source>
        <dbReference type="PROSITE-ProRule" id="PRU01363"/>
    </source>
</evidence>
<keyword evidence="4" id="KW-0808">Transferase</keyword>
<dbReference type="CDD" id="cd19532">
    <property type="entry name" value="C_PKS-NRPS"/>
    <property type="match status" value="1"/>
</dbReference>
<dbReference type="Pfam" id="PF00501">
    <property type="entry name" value="AMP-binding"/>
    <property type="match status" value="1"/>
</dbReference>
<keyword evidence="2" id="KW-0597">Phosphoprotein</keyword>
<dbReference type="SMART" id="SM00825">
    <property type="entry name" value="PKS_KS"/>
    <property type="match status" value="1"/>
</dbReference>
<dbReference type="GO" id="GO:0031177">
    <property type="term" value="F:phosphopantetheine binding"/>
    <property type="evidence" value="ECO:0007669"/>
    <property type="project" value="InterPro"/>
</dbReference>
<dbReference type="Pfam" id="PF08242">
    <property type="entry name" value="Methyltransf_12"/>
    <property type="match status" value="1"/>
</dbReference>
<keyword evidence="5" id="KW-0677">Repeat</keyword>
<dbReference type="InterPro" id="IPR020807">
    <property type="entry name" value="PKS_DH"/>
</dbReference>
<dbReference type="Pfam" id="PF00698">
    <property type="entry name" value="Acyl_transf_1"/>
    <property type="match status" value="1"/>
</dbReference>
<protein>
    <submittedName>
        <fullName evidence="14">Polyketide synthase-nonribosomal peptide synthetase</fullName>
    </submittedName>
</protein>
<evidence type="ECO:0000259" key="13">
    <source>
        <dbReference type="PROSITE" id="PS52019"/>
    </source>
</evidence>
<feature type="region of interest" description="N-terminal hotdog fold" evidence="9">
    <location>
        <begin position="960"/>
        <end position="1087"/>
    </location>
</feature>
<evidence type="ECO:0000313" key="14">
    <source>
        <dbReference type="EMBL" id="KAG7407956.1"/>
    </source>
</evidence>
<comment type="similarity">
    <text evidence="8">In the C-terminal section; belongs to the NRP synthetase family.</text>
</comment>
<dbReference type="EMBL" id="JAELUR010000030">
    <property type="protein sequence ID" value="KAG7407956.1"/>
    <property type="molecule type" value="Genomic_DNA"/>
</dbReference>
<dbReference type="Pfam" id="PF07993">
    <property type="entry name" value="NAD_binding_4"/>
    <property type="match status" value="1"/>
</dbReference>
<dbReference type="SMART" id="SM00823">
    <property type="entry name" value="PKS_PP"/>
    <property type="match status" value="2"/>
</dbReference>
<dbReference type="CDD" id="cd00833">
    <property type="entry name" value="PKS"/>
    <property type="match status" value="1"/>
</dbReference>
<evidence type="ECO:0000256" key="1">
    <source>
        <dbReference type="ARBA" id="ARBA00022450"/>
    </source>
</evidence>
<dbReference type="InterPro" id="IPR001242">
    <property type="entry name" value="Condensation_dom"/>
</dbReference>
<dbReference type="Pfam" id="PF21089">
    <property type="entry name" value="PKS_DH_N"/>
    <property type="match status" value="1"/>
</dbReference>
<evidence type="ECO:0000256" key="6">
    <source>
        <dbReference type="ARBA" id="ARBA00023002"/>
    </source>
</evidence>
<dbReference type="InterPro" id="IPR050091">
    <property type="entry name" value="PKS_NRPS_Biosynth_Enz"/>
</dbReference>
<dbReference type="InterPro" id="IPR020806">
    <property type="entry name" value="PKS_PP-bd"/>
</dbReference>
<dbReference type="InterPro" id="IPR013968">
    <property type="entry name" value="PKS_KR"/>
</dbReference>
<feature type="domain" description="Carrier" evidence="11">
    <location>
        <begin position="3652"/>
        <end position="3732"/>
    </location>
</feature>
<dbReference type="Pfam" id="PF00550">
    <property type="entry name" value="PP-binding"/>
    <property type="match status" value="1"/>
</dbReference>
<dbReference type="GO" id="GO:0008168">
    <property type="term" value="F:methyltransferase activity"/>
    <property type="evidence" value="ECO:0007669"/>
    <property type="project" value="UniProtKB-KW"/>
</dbReference>
<dbReference type="InterPro" id="IPR014030">
    <property type="entry name" value="Ketoacyl_synth_N"/>
</dbReference>
<dbReference type="InterPro" id="IPR057326">
    <property type="entry name" value="KR_dom"/>
</dbReference>
<dbReference type="PANTHER" id="PTHR43775">
    <property type="entry name" value="FATTY ACID SYNTHASE"/>
    <property type="match status" value="1"/>
</dbReference>
<dbReference type="PROSITE" id="PS00455">
    <property type="entry name" value="AMP_BINDING"/>
    <property type="match status" value="1"/>
</dbReference>
<feature type="region of interest" description="Disordered" evidence="10">
    <location>
        <begin position="40"/>
        <end position="59"/>
    </location>
</feature>
<organism evidence="14 15">
    <name type="scientific">Fusarium oxysporum f. sp. raphani</name>
    <dbReference type="NCBI Taxonomy" id="96318"/>
    <lineage>
        <taxon>Eukaryota</taxon>
        <taxon>Fungi</taxon>
        <taxon>Dikarya</taxon>
        <taxon>Ascomycota</taxon>
        <taxon>Pezizomycotina</taxon>
        <taxon>Sordariomycetes</taxon>
        <taxon>Hypocreomycetidae</taxon>
        <taxon>Hypocreales</taxon>
        <taxon>Nectriaceae</taxon>
        <taxon>Fusarium</taxon>
        <taxon>Fusarium oxysporum species complex</taxon>
    </lineage>
</organism>
<dbReference type="InterPro" id="IPR049551">
    <property type="entry name" value="PKS_DH_C"/>
</dbReference>
<dbReference type="SMART" id="SM00822">
    <property type="entry name" value="PKS_KR"/>
    <property type="match status" value="1"/>
</dbReference>
<evidence type="ECO:0000256" key="8">
    <source>
        <dbReference type="ARBA" id="ARBA00029443"/>
    </source>
</evidence>
<dbReference type="SMART" id="SM00827">
    <property type="entry name" value="PKS_AT"/>
    <property type="match status" value="1"/>
</dbReference>
<feature type="active site" description="Proton donor; for dehydratase activity" evidence="9">
    <location>
        <position position="1159"/>
    </location>
</feature>
<dbReference type="InterPro" id="IPR049900">
    <property type="entry name" value="PKS_mFAS_DH"/>
</dbReference>
<evidence type="ECO:0000256" key="7">
    <source>
        <dbReference type="ARBA" id="ARBA00023268"/>
    </source>
</evidence>
<dbReference type="GO" id="GO:0006633">
    <property type="term" value="P:fatty acid biosynthetic process"/>
    <property type="evidence" value="ECO:0007669"/>
    <property type="project" value="InterPro"/>
</dbReference>
<dbReference type="GO" id="GO:0004312">
    <property type="term" value="F:fatty acid synthase activity"/>
    <property type="evidence" value="ECO:0007669"/>
    <property type="project" value="TreeGrafter"/>
</dbReference>
<dbReference type="InterPro" id="IPR018201">
    <property type="entry name" value="Ketoacyl_synth_AS"/>
</dbReference>
<evidence type="ECO:0000259" key="11">
    <source>
        <dbReference type="PROSITE" id="PS50075"/>
    </source>
</evidence>
<feature type="active site" description="Proton acceptor; for dehydratase activity" evidence="9">
    <location>
        <position position="993"/>
    </location>
</feature>
<dbReference type="InterPro" id="IPR013217">
    <property type="entry name" value="Methyltransf_12"/>
</dbReference>
<evidence type="ECO:0000259" key="12">
    <source>
        <dbReference type="PROSITE" id="PS52004"/>
    </source>
</evidence>
<gene>
    <name evidence="14" type="primary">ccsA</name>
    <name evidence="14" type="ORF">Forpi1262_v018159</name>
</gene>
<evidence type="ECO:0000256" key="3">
    <source>
        <dbReference type="ARBA" id="ARBA00022603"/>
    </source>
</evidence>
<dbReference type="Pfam" id="PF14765">
    <property type="entry name" value="PS-DH"/>
    <property type="match status" value="1"/>
</dbReference>
<dbReference type="InterPro" id="IPR020841">
    <property type="entry name" value="PKS_Beta-ketoAc_synthase_dom"/>
</dbReference>
<dbReference type="InterPro" id="IPR014043">
    <property type="entry name" value="Acyl_transferase_dom"/>
</dbReference>
<feature type="region of interest" description="C-terminal hotdog fold" evidence="9">
    <location>
        <begin position="1102"/>
        <end position="1255"/>
    </location>
</feature>
<dbReference type="GO" id="GO:0016491">
    <property type="term" value="F:oxidoreductase activity"/>
    <property type="evidence" value="ECO:0007669"/>
    <property type="project" value="UniProtKB-KW"/>
</dbReference>
<dbReference type="PROSITE" id="PS00606">
    <property type="entry name" value="KS3_1"/>
    <property type="match status" value="1"/>
</dbReference>
<evidence type="ECO:0000256" key="4">
    <source>
        <dbReference type="ARBA" id="ARBA00022679"/>
    </source>
</evidence>
<dbReference type="GO" id="GO:0009403">
    <property type="term" value="P:toxin biosynthetic process"/>
    <property type="evidence" value="ECO:0007669"/>
    <property type="project" value="UniProtKB-ARBA"/>
</dbReference>
<accession>A0A8J5NLA5</accession>
<dbReference type="CDD" id="cd02440">
    <property type="entry name" value="AdoMet_MTases"/>
    <property type="match status" value="1"/>
</dbReference>
<evidence type="ECO:0000256" key="2">
    <source>
        <dbReference type="ARBA" id="ARBA00022553"/>
    </source>
</evidence>
<sequence>MALPDREPIAIIGSACRFPGNSVTPSKLWELLRDPTDVSKPVPPSRFSAEGFHHPDPLHHGHSNVKEMRSYFLSGDGVERQFDAGFFGIRPAEATVLDPQVRLLLETTYEALEAAGQTIEALKGSDTGCYVGVMIAEYEQSMMRDPESIGTYHVLGTARSLISNRLSYFFDWHGPCMTIDTACSSSLVAVHQAVQLLRSGGSRVAVAAGSNLIMDPVTYISESKLQMLSPDGKGRMWDADANGYARGEGVATIVMKRLGDAVADGDNIECVIRETGINQDGKTRGITMPSASAQSALIRDTYRRAGLDPDRPAHRPQYFEAHGTGTPAGDPVEAEAIHSAFFGGEPPESEEGRDRTDAGDTLLVGSIKTICGHTEGAAGIAGVLKASLSLQHATVTPNLLFERLNPQIEPFSAHLRVPTSLVLWPPTEADEPRRASVNNFGFGGTNAHAILESYASPSPQAAEQRDRDGPVFSPFVFSAATETSLRSYLADFADYLDANGQSVDLRDVAYTLHTRRSHLPFATAVAASSVGELRSKLVKKCQSPDADASGIVRLRSDGGASEGRQAQLVLGVFTGQGAQWPAMGARLLAASPAAAATIASLEDRLAQLPLGDRPAWSLREEMKRDKHSRVAEAELSQPLCTAVQILLVDMLRSSGIEFGAVVGHSSGEIGAAYAAGVISATDAICVAYYRGLHTQLACGPDKRNGSMLAAGVTSEDALELVGSDVFRGRATIAAYNSSNSLTLSGDEDAIAEIQVILEDEDKFARLLKVDKAYHSHHMAPFAGPYGRSLQDMDIQVSPPRCTWISSVSGSNIMDGDLESLRGPYWVQNAVSPVLFMQALQQVCSQPGASKMQVVMEAGPHPALQSPATQTLQQTLGRAVPYTGMLKRGKDDVESVAEGLGYAWTHLCQGSLDLQAFDAFMSCGAPAKLVKGLPAYSWDHDVHYWHRSRLANAVLARRKPHQLLGHLMGDSSPAHELRWRQLLSPAEIPWLNGHRLQNQSVFPAAGYVVLAIEACRELLAMRPELARASLIRVHDIDIQQAMAFDGDDSEVEAVFAITSIATSEQAITAKFTYFGSSSGTTQSTRGDSPLRLLAAGHLEILLGSTPPEEADFYDSLSQLEYEYSGPFRALSGLERKLGFVRGWVSTAEDTDLLIHPATLDAAFQAVLLARAMPYDGSLWSMHVPKTIASVSVDPGVCETAIPTAEKLPFDSYQASGLRHMFKGDVDVYPPDSGDAAHAMIQVEGLHCVPFSPATAQHDKELLSVLVWDRASPDAYKAAHDRTPAADPGKLELAEFLERLSFFFLQNLQRSVPFDHPCRNDEHPLSSLFGFARHVESCVKGGRWAFWKREWSEDTREILMAAAEPYVDVVDFRLLTRIGENMMGIVTGQTTAIEVSMQDKLLNEYYPNALGMAENTDYLARTVKQMTHRYPHLSMLEVGAGTGGATKAVLKAVGDSFASYLFTDVSSGFFPTAQEHFQDHPASSRIKYKVLDISKDPLEQGFQSEGYDVVIASMVLHATPVLGQSLKNARKLLRPGGWLVLNEGVDNEVARCGAIFGAFPGWWLGAKSDGRVLGPFVPVPEWDALLRDAGFAGIDSIVPIVHPLLASNTVFIAQAVDSRVSFLRSPLSFSSVDMATTPALQDLVIAGGRSPRISDSARRLKPLLQQYFRHIVQVDGIREAASLGTLSSSTTVLSLCDVEEPIFKRLDDTTFEAVKTVLNSAGAVLWITHGRRAEDPYASSTSSRSLVMLTSHPPGRSVADSEACHCAVTVGMVRSLLLEIPTLSFQFLDFEDAGAMAANTLAEAVLRFRASVAWGQRQEENTPRGAPMLATVERELVLDREGQMLVPRFIPDADMNRRYNSARRPIGKMRNPSDYIESGAAHVSIRRDTEGKILCLEKPDSEPESSAAAVNLTHSLLLACPVGGVGNAHVHLARDAQDALQVLLSDHLSSAVCLENSATVPVRNEAGLRDSNSKAQFLWLVALNLVAMDVLQGLSRSEKLVVYEPEPTFAAILQREAKGRRVHVEILTSKASRQRCELLGWSFVHPRAPSRLIERAVAADASVFLACDGERRINPTGAVGRILSHLPKRCRTVFVADMFGDEASIRHPDARAGEADLAKHLHRAVLNAQQDRLSSKTNVRLVSIAQIAKAALGDCPPPDAAEPYVVVEWDRVDDSPVNVRPIDEQQMFADSKTYWLAGLTGGLGQSLCEWMVGRGARYFVITSRSPKVSALWLSRMADLSAVLTKFTSAALSDLTDLEQTEALLQDIRAVMPPLGGVAMGAMVLIDSTFHNMSLQDMQKVTDPKVKGSIHLESLLRDVDLDFFVFFSSLTAVTGNPGQSNYSAANLFMASLANARRQRGLAASVIHIGAILGVGYVSEKTETSKTNFARTSGYTLTSEQDFHQHFAEAVVAGRARSASGRLCGPLEIAMGLRKESANLEKKPFWFENPTITHFIQNGGGAEAAPRSEAKASVKAQLMSASSRTEAVRIVKDGFRPFACSLFQLPGDGMSDAEFSGLLLDNIGLDSLLAVEIRTWWLKTVNVNLPVMKILSGVSVDQLVAMGVDNLSPGTTPNIKHGTEDSAALPPVPDAQPVPLSGESRSDAAGPETPSEPSDGTRGSGAPTAIESDAFSTGPSTATIPVGGIDGETPDGKELLKASRPAVSRWLELSFSQKMFWFVLSFLNDGTGLNHTGLFRLTGPLQVADLERAILRLGQRHEMLRTCFEDVDGQPRLGIMERSLLSLERRRITDEQEAYDIARELHAYRYDFTAGECMRAILLSLTPTTHFLIYGTHSLVLDGFSSAVITQELLRLYKGEAAETSDDAVYQYSSFSRAQIQAMRAGTWEQDLKFWRKTFSSCPSPLPVLSVSPVMSRPEQGVYKNHKAELHIKASTRSQVWDFCRRHRVRPFHFFLTVFRACLARFADIEEVSIGIADANRLHDDAMGSLGPYVNILPLRFSSDPQLPFDRAVRDTRDKTDEALTHSGVPFQALLDDLGILRSATHTPIFQAFFDYRQGLPKRQAWGDCELELLLLALPQVPYDIALDIIDDGKNGDCHLTLIARQDMYSVQNAELLIWAYEKLLKAFVRTPSEAFSAPQIYETADIERALDFGRVLGRIEAVAEKHPHALALKLPHGGPSMTYDEMIAKSRAIGSALLAAGCVPGAPVVIYQEPTPNWMCSVLGAFSINAVCVPCDAGTVVKRLADMADSSRAGNILVDDMTAEQAAGAFGTDGSMMIINVEHITAATEYSSSGHRPQPGSEDPAMILYTSGSTGTPKGIVLKHGGFTNWAEFAVPQLTDTQSRDVVLQQSSLGFDMAYLQAFLALAYGAAVCIVPRAQRVDADAITNIIAAEGVTLTSGVPSEYNNWLSYGNRDVLASASSWRTALCGGEPGTNIVVELFAARGPRQPDGRPPRVVHMYGPTEVTFIATAGELGYDNTELLPAVGGRLPNYSVYVLDENLRPMPPGVRGEIFVGGAGIAAGYLLDDTTTADKFLQDHLAPAPFLSQGWTAMHRTGDNGRWRADGGLLIEGRRSGDTQHKVRGLRVDFQEVENVILKESHGFLSEVVVTVRRLTPQSPEFLVAYVRLNPDEAPADTHEQQSLLGHLSSGLSLPQYMWPAVLVPLPELPRTMSGKLDRRAVAELPLPDAVAVVDAGDDKAALSGMEARLKGIWEDVISTAVTNLHSVTSETDFFHVGGTSLLLLRLQARIHREFRVRISLVSMFASSSLAAMARLIDDSRASESSSEPAIFDWDLETDIPETTLAALKTSVPHQPASPNVVVLTGATGLLGQGYLQALIADPEIRKVHCIGVRDVSIRVSSLPLLGHHKVVVSEGDLRLPRFGLDEIQVRAIFGEASLIIHNGADTSHLKTYPSLRKANLEATQEIVNMCLLTGKRTPIHYVSTASVLQYAGLDEFPEESAARYPPPADGFDGYSASKWASERYLEKVQECCAGQDGDGWPVWIHRLPSVQRGDGPGQDADEPANMDIIWNMLRYSKLIKAVCVFPNVRGFLNMVPLEQVVESMMRNIHARVEEEGNGAVRYQHEVGDGTVPFSEMRQFIEDILGEPVAELALDEWVRLAAGFGMHPMLSAFFKSLGDSRPITWPRVLRS</sequence>
<keyword evidence="1" id="KW-0596">Phosphopantetheine</keyword>
<dbReference type="InterPro" id="IPR009081">
    <property type="entry name" value="PP-bd_ACP"/>
</dbReference>
<proteinExistence type="inferred from homology"/>
<feature type="region of interest" description="Disordered" evidence="10">
    <location>
        <begin position="2567"/>
        <end position="2645"/>
    </location>
</feature>
<keyword evidence="3" id="KW-0489">Methyltransferase</keyword>
<dbReference type="Pfam" id="PF02801">
    <property type="entry name" value="Ketoacyl-synt_C"/>
    <property type="match status" value="1"/>
</dbReference>
<dbReference type="GO" id="GO:0032259">
    <property type="term" value="P:methylation"/>
    <property type="evidence" value="ECO:0007669"/>
    <property type="project" value="UniProtKB-KW"/>
</dbReference>
<dbReference type="InterPro" id="IPR032821">
    <property type="entry name" value="PKS_assoc"/>
</dbReference>
<dbReference type="GO" id="GO:0004315">
    <property type="term" value="F:3-oxoacyl-[acyl-carrier-protein] synthase activity"/>
    <property type="evidence" value="ECO:0007669"/>
    <property type="project" value="InterPro"/>
</dbReference>
<evidence type="ECO:0000256" key="5">
    <source>
        <dbReference type="ARBA" id="ARBA00022737"/>
    </source>
</evidence>